<gene>
    <name evidence="2" type="ORF">CDL12_11886</name>
</gene>
<name>A0A2G9HD66_9LAMI</name>
<dbReference type="GO" id="GO:0005783">
    <property type="term" value="C:endoplasmic reticulum"/>
    <property type="evidence" value="ECO:0007669"/>
    <property type="project" value="TreeGrafter"/>
</dbReference>
<feature type="transmembrane region" description="Helical" evidence="1">
    <location>
        <begin position="84"/>
        <end position="102"/>
    </location>
</feature>
<dbReference type="PANTHER" id="PTHR28026">
    <property type="entry name" value="DUF962 DOMAIN PROTEIN (AFU_ORTHOLOGUE AFUA_8G05310)"/>
    <property type="match status" value="1"/>
</dbReference>
<evidence type="ECO:0000313" key="3">
    <source>
        <dbReference type="Proteomes" id="UP000231279"/>
    </source>
</evidence>
<dbReference type="OrthoDB" id="2124888at2759"/>
<keyword evidence="1" id="KW-0812">Transmembrane</keyword>
<dbReference type="STRING" id="429701.A0A2G9HD66"/>
<feature type="transmembrane region" description="Helical" evidence="1">
    <location>
        <begin position="23"/>
        <end position="43"/>
    </location>
</feature>
<dbReference type="AlphaFoldDB" id="A0A2G9HD66"/>
<keyword evidence="1" id="KW-0472">Membrane</keyword>
<dbReference type="GO" id="GO:0046521">
    <property type="term" value="P:sphingoid catabolic process"/>
    <property type="evidence" value="ECO:0007669"/>
    <property type="project" value="TreeGrafter"/>
</dbReference>
<organism evidence="2 3">
    <name type="scientific">Handroanthus impetiginosus</name>
    <dbReference type="NCBI Taxonomy" id="429701"/>
    <lineage>
        <taxon>Eukaryota</taxon>
        <taxon>Viridiplantae</taxon>
        <taxon>Streptophyta</taxon>
        <taxon>Embryophyta</taxon>
        <taxon>Tracheophyta</taxon>
        <taxon>Spermatophyta</taxon>
        <taxon>Magnoliopsida</taxon>
        <taxon>eudicotyledons</taxon>
        <taxon>Gunneridae</taxon>
        <taxon>Pentapetalae</taxon>
        <taxon>asterids</taxon>
        <taxon>lamiids</taxon>
        <taxon>Lamiales</taxon>
        <taxon>Bignoniaceae</taxon>
        <taxon>Crescentiina</taxon>
        <taxon>Tabebuia alliance</taxon>
        <taxon>Handroanthus</taxon>
    </lineage>
</organism>
<dbReference type="PANTHER" id="PTHR28026:SF9">
    <property type="entry name" value="2-HYDROXY-PALMITIC ACID DIOXYGENASE MPO1"/>
    <property type="match status" value="1"/>
</dbReference>
<feature type="transmembrane region" description="Helical" evidence="1">
    <location>
        <begin position="55"/>
        <end position="78"/>
    </location>
</feature>
<sequence>MGLFDLEQQFAFYGAYHSNPVNIILHMIFVWPIAFTLLVLLYFTPPLFGHSPIGLWDQSFLVLNYGFLFTLIYALYYVSLDRKAGSLAALLCFIAWVGSSALGHRLGFSLAWKVVLASQVICWTGQFIGHGVFEKRAPALLDNLAQAFLMAPFFVLLEGLQSAFGYEPYPGFRAEVKVKIDAEIKAWKDKKQKKNS</sequence>
<evidence type="ECO:0000313" key="2">
    <source>
        <dbReference type="EMBL" id="PIN15472.1"/>
    </source>
</evidence>
<dbReference type="EMBL" id="NKXS01002063">
    <property type="protein sequence ID" value="PIN15472.1"/>
    <property type="molecule type" value="Genomic_DNA"/>
</dbReference>
<evidence type="ECO:0000256" key="1">
    <source>
        <dbReference type="SAM" id="Phobius"/>
    </source>
</evidence>
<comment type="caution">
    <text evidence="2">The sequence shown here is derived from an EMBL/GenBank/DDBJ whole genome shotgun (WGS) entry which is preliminary data.</text>
</comment>
<dbReference type="InterPro" id="IPR009305">
    <property type="entry name" value="Mpo1-like"/>
</dbReference>
<keyword evidence="3" id="KW-1185">Reference proteome</keyword>
<keyword evidence="1" id="KW-1133">Transmembrane helix</keyword>
<proteinExistence type="predicted"/>
<accession>A0A2G9HD66</accession>
<dbReference type="Pfam" id="PF06127">
    <property type="entry name" value="Mpo1-like"/>
    <property type="match status" value="1"/>
</dbReference>
<protein>
    <submittedName>
        <fullName evidence="2">Putative membrane protein</fullName>
    </submittedName>
</protein>
<dbReference type="Proteomes" id="UP000231279">
    <property type="component" value="Unassembled WGS sequence"/>
</dbReference>
<reference evidence="3" key="1">
    <citation type="journal article" date="2018" name="Gigascience">
        <title>Genome assembly of the Pink Ipe (Handroanthus impetiginosus, Bignoniaceae), a highly valued, ecologically keystone Neotropical timber forest tree.</title>
        <authorList>
            <person name="Silva-Junior O.B."/>
            <person name="Grattapaglia D."/>
            <person name="Novaes E."/>
            <person name="Collevatti R.G."/>
        </authorList>
    </citation>
    <scope>NUCLEOTIDE SEQUENCE [LARGE SCALE GENOMIC DNA]</scope>
    <source>
        <strain evidence="3">cv. UFG-1</strain>
    </source>
</reference>
<dbReference type="GO" id="GO:0016020">
    <property type="term" value="C:membrane"/>
    <property type="evidence" value="ECO:0007669"/>
    <property type="project" value="GOC"/>
</dbReference>